<sequence>MNNQRPKVLIVGTFHFEESPDMIQTDTGDIFSQHRQKEVLLAAEKIAEFKPTKVAVEAVKAEEDALNKTYEDYLAQHVILPASEIYQLGFRICEEMAHEKIYAVDWMGDIGNRSIGDVLEWAKANQTDMYDLITGFYIPQITPELKGLSIVERLKHINQKERLHVEHELYLHIAQISDGTNHIGVDWVSWWYQRNLIIFNNIMKLAENTEDRILVLIGGAHVHLLSQFLTESGSADVEKVEDYLS</sequence>
<proteinExistence type="predicted"/>
<accession>A0A1H9S7T7</accession>
<dbReference type="AlphaFoldDB" id="A0A1H9S7T7"/>
<protein>
    <recommendedName>
        <fullName evidence="3">TraB family protein</fullName>
    </recommendedName>
</protein>
<evidence type="ECO:0008006" key="3">
    <source>
        <dbReference type="Google" id="ProtNLM"/>
    </source>
</evidence>
<reference evidence="2" key="1">
    <citation type="submission" date="2016-10" db="EMBL/GenBank/DDBJ databases">
        <authorList>
            <person name="Varghese N."/>
            <person name="Submissions S."/>
        </authorList>
    </citation>
    <scope>NUCLEOTIDE SEQUENCE [LARGE SCALE GENOMIC DNA]</scope>
    <source>
        <strain evidence="2">S9</strain>
    </source>
</reference>
<name>A0A1H9S7T7_9BACI</name>
<dbReference type="RefSeq" id="WP_093048630.1">
    <property type="nucleotide sequence ID" value="NZ_FOGT01000004.1"/>
</dbReference>
<dbReference type="EMBL" id="FOGT01000004">
    <property type="protein sequence ID" value="SER80249.1"/>
    <property type="molecule type" value="Genomic_DNA"/>
</dbReference>
<dbReference type="OrthoDB" id="2080342at2"/>
<gene>
    <name evidence="1" type="ORF">SAMN05518684_10437</name>
</gene>
<dbReference type="InterPro" id="IPR043749">
    <property type="entry name" value="DUF5694"/>
</dbReference>
<keyword evidence="2" id="KW-1185">Reference proteome</keyword>
<dbReference type="Pfam" id="PF18950">
    <property type="entry name" value="DUF5694"/>
    <property type="match status" value="1"/>
</dbReference>
<evidence type="ECO:0000313" key="1">
    <source>
        <dbReference type="EMBL" id="SER80249.1"/>
    </source>
</evidence>
<dbReference type="Proteomes" id="UP000198571">
    <property type="component" value="Unassembled WGS sequence"/>
</dbReference>
<dbReference type="STRING" id="1601833.SAMN05518684_10437"/>
<organism evidence="1 2">
    <name type="scientific">Salipaludibacillus aurantiacus</name>
    <dbReference type="NCBI Taxonomy" id="1601833"/>
    <lineage>
        <taxon>Bacteria</taxon>
        <taxon>Bacillati</taxon>
        <taxon>Bacillota</taxon>
        <taxon>Bacilli</taxon>
        <taxon>Bacillales</taxon>
        <taxon>Bacillaceae</taxon>
    </lineage>
</organism>
<evidence type="ECO:0000313" key="2">
    <source>
        <dbReference type="Proteomes" id="UP000198571"/>
    </source>
</evidence>